<reference evidence="1 2" key="1">
    <citation type="submission" date="2020-03" db="EMBL/GenBank/DDBJ databases">
        <title>Complete genome sequence of Orbus sp. IPMB12 (BCRC 80908).</title>
        <authorList>
            <person name="Lo W.-S."/>
            <person name="Chang T.-H."/>
            <person name="Kuo C.-H."/>
        </authorList>
    </citation>
    <scope>NUCLEOTIDE SEQUENCE [LARGE SCALE GENOMIC DNA]</scope>
    <source>
        <strain evidence="1 2">IPMB12</strain>
    </source>
</reference>
<dbReference type="EMBL" id="CP050253">
    <property type="protein sequence ID" value="QIQ21024.1"/>
    <property type="molecule type" value="Genomic_DNA"/>
</dbReference>
<dbReference type="Proteomes" id="UP000501168">
    <property type="component" value="Chromosome"/>
</dbReference>
<dbReference type="InParanoid" id="A0A6G9IBD7"/>
<dbReference type="InterPro" id="IPR006487">
    <property type="entry name" value="Phage_lambda_L"/>
</dbReference>
<evidence type="ECO:0000313" key="2">
    <source>
        <dbReference type="Proteomes" id="UP000501168"/>
    </source>
</evidence>
<dbReference type="AlphaFoldDB" id="A0A6G9IBD7"/>
<dbReference type="Pfam" id="PF05100">
    <property type="entry name" value="Phage_tail_L"/>
    <property type="match status" value="1"/>
</dbReference>
<organism evidence="1 2">
    <name type="scientific">Zophobihabitans entericus</name>
    <dbReference type="NCBI Taxonomy" id="1635327"/>
    <lineage>
        <taxon>Bacteria</taxon>
        <taxon>Pseudomonadati</taxon>
        <taxon>Pseudomonadota</taxon>
        <taxon>Gammaproteobacteria</taxon>
        <taxon>Orbales</taxon>
        <taxon>Orbaceae</taxon>
        <taxon>Zophobihabitans</taxon>
    </lineage>
</organism>
<dbReference type="RefSeq" id="WP_166915395.1">
    <property type="nucleotide sequence ID" value="NZ_CP050253.1"/>
</dbReference>
<protein>
    <submittedName>
        <fullName evidence="1">Phage minor tail protein L</fullName>
    </submittedName>
</protein>
<sequence>MIPEKTYLNLSDIEQDSLLDLFEVDLSEIAGEKTIFRFHSGVNQKYLPVLWQGNVYEPYPIVAQGFEKNGQGTSNRPTLSVANIAGLITGLSEDYEDLLGALVTRRQVLAKFLDSENFQDGNVNSDPTQEIISRYVIERMSSLNAEAATFELALPCESDGALIPARVIIAHTCCWRYRSSECGYTGQAVADEYDNPTSDYLKDKCSRSLTGCKCRFGEHNPLPFGGFPSSAKLS</sequence>
<gene>
    <name evidence="1" type="ORF">IPMB12_04615</name>
</gene>
<dbReference type="GO" id="GO:0030430">
    <property type="term" value="C:host cell cytoplasm"/>
    <property type="evidence" value="ECO:0007669"/>
    <property type="project" value="InterPro"/>
</dbReference>
<accession>A0A6G9IBD7</accession>
<dbReference type="NCBIfam" id="TIGR01600">
    <property type="entry name" value="phage_tail_L"/>
    <property type="match status" value="1"/>
</dbReference>
<keyword evidence="2" id="KW-1185">Reference proteome</keyword>
<proteinExistence type="predicted"/>
<name>A0A6G9IBD7_9GAMM</name>
<dbReference type="GO" id="GO:0051536">
    <property type="term" value="F:iron-sulfur cluster binding"/>
    <property type="evidence" value="ECO:0007669"/>
    <property type="project" value="InterPro"/>
</dbReference>
<evidence type="ECO:0000313" key="1">
    <source>
        <dbReference type="EMBL" id="QIQ21024.1"/>
    </source>
</evidence>
<dbReference type="GO" id="GO:0046718">
    <property type="term" value="P:symbiont entry into host cell"/>
    <property type="evidence" value="ECO:0007669"/>
    <property type="project" value="InterPro"/>
</dbReference>
<dbReference type="KEGG" id="orb:IPMB12_04615"/>